<feature type="transmembrane region" description="Helical" evidence="13">
    <location>
        <begin position="142"/>
        <end position="166"/>
    </location>
</feature>
<accession>A0A072UJ05</accession>
<dbReference type="InterPro" id="IPR050173">
    <property type="entry name" value="ABC_transporter_C-like"/>
</dbReference>
<dbReference type="InterPro" id="IPR003593">
    <property type="entry name" value="AAA+_ATPase"/>
</dbReference>
<keyword evidence="4" id="KW-0813">Transport</keyword>
<dbReference type="FunFam" id="3.40.50.300:FF:000923">
    <property type="entry name" value="ABC transporter C family member 10"/>
    <property type="match status" value="1"/>
</dbReference>
<dbReference type="Proteomes" id="UP000002051">
    <property type="component" value="Chromosome 6"/>
</dbReference>
<dbReference type="Gene3D" id="3.40.50.300">
    <property type="entry name" value="P-loop containing nucleotide triphosphate hydrolases"/>
    <property type="match status" value="2"/>
</dbReference>
<sequence>MEDFWSMICVDSSCSETEGRSSCFDIKFLKDPSSCTNHLFIICFELLLLIMLSAVMIQNKSLIRSPIRMEGHSKLQLVSSITNGCIGLLHLCLGIWILEENLKKSFSIFPLSWWLLELLQGISWMLIGLTTSFLLKKLPRTWLRLFSFLIFFVSSIFCAFSLSYAFHSGELSLRLVLDVLSFLGAFLLLFCTYKVCTYEDTDMEIDGSLRTPLNSELNEVDHVSHVSVTQFSKAGFFSLMSFWWLNPLIKRGQEKILHDEDVPTLRESDRAEACYSMFIDQLNRLKQKDESSSWSLVLRTIILCHRREILISGFFALLKVLALSCCPIILNAFILAAEDNESSKYESYVLAISLLFTKIIESLSQRQWYFRARLVGMKVKSLLVAAVYKKQLRLSNAAKLIHSGGEIMNYVNVDAYRIGELPFWFHHSWTTFLQLCISLVIIFRAVGLATIASLVVIVLTALLNTPLAKLQHKYLSKLLVAQDERLKASSEALVNVKVLKLYAWETHFKNAIESLRFSELKFLSSVLLQKAYNVILFWFSPFLISAATFSACYFLNVPLHANNIFTFVATIRLMQDPISTIPDVIGVIIQANIAFSRIVEFLEAPELQSSNFRKTCFDEKLNGSILIKSSDFSWEYDILKPTIRKINLKVSVGQKIAICGEVGSGKSTLLAAILGEVPHTKGNINVYGKFAYVSQTAWIQTGTIQENILFGSTMDVQRYQEALCKSSLMKDLELFPHGDLTEIGERGVNLSGGQKQRIQLARALYQNADIYLLDDPFSAVDAHTATNLFNEYILQGLAGKTVLLVTHQVDFLPAFDYVLLMSNGKILQAAPYHDLLTSSQEFVDLVNAHKETAGSDRLVNVTSTTRHSNSDRDIKKSLMEEPLKDLNNDQLIKEEERERGDTGLQPYLQYLNHKRGILYFLIGSLCHLMYVICQILQNSWMAVNVDNPKVRTLQLVAIYLLIGISSTVFMIIRSLLAVLLGYQSSKYLFSQLMNSLFRAPMSFYDSTPLGRILSRVSSDMSIVDLDVSFHLAYAVGSTINCYMDLIILTSVKWQVLFVSIPMAYVIIQLQRHYYACAKELMRMNGTTKSSIANHVAESVAGAITIRAFEEEDRFFNKNLNLIDVNASAFFHSFASNEWLIQRVETAYAVVLASAALCIAMLPFGTLTSGFIGMVLSYGLSLNGSLVYSIQSQCIVANYIVSIERINQYTHIPSEAQQVIEGNRPPVNWPAAGKVEIHDLQIRYRPTGPLVLHGINCTFEGGHKIGIVGRTGSGKSTLIGALFRLVEPEGGRIIIDGINISSIGLHDLRSSLSIIPQDPTLFIGTVRYNLDPLSQHSDQEIWEVLQKCHLREIVKDKEGLDSSVVEDGSNWSIGQKQLFCLGRAILRRSRILVLDEATASIDNSTDMILQKTIRKEFADCTVITVAHRIPTVMDCNMVLVISDGKLGEYDEPMKLMKRERSLFGNLVKEYWSYFKSAESH</sequence>
<dbReference type="InterPro" id="IPR056228">
    <property type="entry name" value="ABCC10-like_N"/>
</dbReference>
<dbReference type="SUPFAM" id="SSF90123">
    <property type="entry name" value="ABC transporter transmembrane region"/>
    <property type="match status" value="2"/>
</dbReference>
<dbReference type="GO" id="GO:0016887">
    <property type="term" value="F:ATP hydrolysis activity"/>
    <property type="evidence" value="ECO:0007669"/>
    <property type="project" value="InterPro"/>
</dbReference>
<dbReference type="FunFam" id="1.20.1560.10:FF:000002">
    <property type="entry name" value="ABC transporter C family member 5"/>
    <property type="match status" value="1"/>
</dbReference>
<evidence type="ECO:0000256" key="13">
    <source>
        <dbReference type="SAM" id="Phobius"/>
    </source>
</evidence>
<protein>
    <recommendedName>
        <fullName evidence="3">ABC-type xenobiotic transporter</fullName>
        <ecNumber evidence="3">7.6.2.2</ecNumber>
    </recommendedName>
</protein>
<keyword evidence="9" id="KW-1278">Translocase</keyword>
<dbReference type="EMBL" id="PSQE01000006">
    <property type="protein sequence ID" value="RHN50959.1"/>
    <property type="molecule type" value="Genomic_DNA"/>
</dbReference>
<keyword evidence="11 13" id="KW-0472">Membrane</keyword>
<gene>
    <name evidence="18" type="primary">25496034</name>
    <name evidence="16" type="ordered locus">MTR_6g034335</name>
    <name evidence="17" type="ORF">MtrunA17_Chr6g0463201</name>
</gene>
<dbReference type="FunFam" id="3.40.50.300:FF:000169">
    <property type="entry name" value="ABC transporter C family member 3"/>
    <property type="match status" value="1"/>
</dbReference>
<evidence type="ECO:0000256" key="3">
    <source>
        <dbReference type="ARBA" id="ARBA00012191"/>
    </source>
</evidence>
<feature type="transmembrane region" description="Helical" evidence="13">
    <location>
        <begin position="38"/>
        <end position="57"/>
    </location>
</feature>
<feature type="transmembrane region" description="Helical" evidence="13">
    <location>
        <begin position="435"/>
        <end position="463"/>
    </location>
</feature>
<comment type="catalytic activity">
    <reaction evidence="12">
        <text>ATP + H2O + xenobioticSide 1 = ADP + phosphate + xenobioticSide 2.</text>
        <dbReference type="EC" id="7.6.2.2"/>
    </reaction>
</comment>
<dbReference type="GO" id="GO:0140359">
    <property type="term" value="F:ABC-type transporter activity"/>
    <property type="evidence" value="ECO:0000318"/>
    <property type="project" value="GO_Central"/>
</dbReference>
<dbReference type="GO" id="GO:0008559">
    <property type="term" value="F:ABC-type xenobiotic transporter activity"/>
    <property type="evidence" value="ECO:0007669"/>
    <property type="project" value="UniProtKB-EC"/>
</dbReference>
<evidence type="ECO:0000256" key="8">
    <source>
        <dbReference type="ARBA" id="ARBA00022840"/>
    </source>
</evidence>
<feature type="transmembrane region" description="Helical" evidence="13">
    <location>
        <begin position="917"/>
        <end position="937"/>
    </location>
</feature>
<feature type="domain" description="ABC transporter" evidence="14">
    <location>
        <begin position="627"/>
        <end position="848"/>
    </location>
</feature>
<dbReference type="PROSITE" id="PS50929">
    <property type="entry name" value="ABC_TM1F"/>
    <property type="match status" value="2"/>
</dbReference>
<dbReference type="CDD" id="cd18579">
    <property type="entry name" value="ABC_6TM_ABCC_D1"/>
    <property type="match status" value="1"/>
</dbReference>
<evidence type="ECO:0000256" key="1">
    <source>
        <dbReference type="ARBA" id="ARBA00004141"/>
    </source>
</evidence>
<dbReference type="EnsemblPlants" id="KEH25785">
    <property type="protein sequence ID" value="KEH25785"/>
    <property type="gene ID" value="MTR_6g034335"/>
</dbReference>
<dbReference type="PANTHER" id="PTHR24223:SF367">
    <property type="entry name" value="ABC-TYPE XENOBIOTIC TRANSPORTER"/>
    <property type="match status" value="1"/>
</dbReference>
<feature type="transmembrane region" description="Helical" evidence="13">
    <location>
        <begin position="957"/>
        <end position="982"/>
    </location>
</feature>
<dbReference type="GO" id="GO:0055085">
    <property type="term" value="P:transmembrane transport"/>
    <property type="evidence" value="ECO:0000318"/>
    <property type="project" value="GO_Central"/>
</dbReference>
<dbReference type="InterPro" id="IPR036640">
    <property type="entry name" value="ABC1_TM_sf"/>
</dbReference>
<evidence type="ECO:0000256" key="9">
    <source>
        <dbReference type="ARBA" id="ARBA00022967"/>
    </source>
</evidence>
<feature type="transmembrane region" description="Helical" evidence="13">
    <location>
        <begin position="535"/>
        <end position="555"/>
    </location>
</feature>
<dbReference type="InterPro" id="IPR017871">
    <property type="entry name" value="ABC_transporter-like_CS"/>
</dbReference>
<dbReference type="KEGG" id="mtr:25496034"/>
<feature type="transmembrane region" description="Helical" evidence="13">
    <location>
        <begin position="309"/>
        <end position="335"/>
    </location>
</feature>
<dbReference type="CDD" id="cd18580">
    <property type="entry name" value="ABC_6TM_ABCC_D2"/>
    <property type="match status" value="1"/>
</dbReference>
<dbReference type="SUPFAM" id="SSF52540">
    <property type="entry name" value="P-loop containing nucleoside triphosphate hydrolases"/>
    <property type="match status" value="2"/>
</dbReference>
<dbReference type="InterPro" id="IPR027417">
    <property type="entry name" value="P-loop_NTPase"/>
</dbReference>
<dbReference type="CDD" id="cd03244">
    <property type="entry name" value="ABCC_MRP_domain2"/>
    <property type="match status" value="1"/>
</dbReference>
<dbReference type="OrthoDB" id="6500128at2759"/>
<dbReference type="InterPro" id="IPR003439">
    <property type="entry name" value="ABC_transporter-like_ATP-bd"/>
</dbReference>
<reference evidence="17" key="4">
    <citation type="journal article" date="2018" name="Nat. Plants">
        <title>Whole-genome landscape of Medicago truncatula symbiotic genes.</title>
        <authorList>
            <person name="Pecrix Y."/>
            <person name="Gamas P."/>
            <person name="Carrere S."/>
        </authorList>
    </citation>
    <scope>NUCLEOTIDE SEQUENCE</scope>
    <source>
        <tissue evidence="17">Leaves</tissue>
    </source>
</reference>
<dbReference type="SMART" id="SM00382">
    <property type="entry name" value="AAA"/>
    <property type="match status" value="2"/>
</dbReference>
<dbReference type="HOGENOM" id="CLU_000604_27_0_1"/>
<keyword evidence="19" id="KW-1185">Reference proteome</keyword>
<name>A0A072UJ05_MEDTR</name>
<dbReference type="PROSITE" id="PS00211">
    <property type="entry name" value="ABC_TRANSPORTER_1"/>
    <property type="match status" value="1"/>
</dbReference>
<dbReference type="GO" id="GO:0016020">
    <property type="term" value="C:membrane"/>
    <property type="evidence" value="ECO:0007669"/>
    <property type="project" value="UniProtKB-SubCell"/>
</dbReference>
<dbReference type="Gene3D" id="1.20.1560.10">
    <property type="entry name" value="ABC transporter type 1, transmembrane domain"/>
    <property type="match status" value="2"/>
</dbReference>
<evidence type="ECO:0000256" key="11">
    <source>
        <dbReference type="ARBA" id="ARBA00023136"/>
    </source>
</evidence>
<proteinExistence type="inferred from homology"/>
<evidence type="ECO:0000256" key="5">
    <source>
        <dbReference type="ARBA" id="ARBA00022692"/>
    </source>
</evidence>
<feature type="domain" description="ABC transmembrane type-1" evidence="15">
    <location>
        <begin position="310"/>
        <end position="590"/>
    </location>
</feature>
<keyword evidence="5 13" id="KW-0812">Transmembrane</keyword>
<feature type="domain" description="ABC transporter" evidence="14">
    <location>
        <begin position="1234"/>
        <end position="1467"/>
    </location>
</feature>
<dbReference type="InterPro" id="IPR011527">
    <property type="entry name" value="ABC1_TM_dom"/>
</dbReference>
<dbReference type="PANTHER" id="PTHR24223">
    <property type="entry name" value="ATP-BINDING CASSETTE SUB-FAMILY C"/>
    <property type="match status" value="1"/>
</dbReference>
<evidence type="ECO:0000313" key="18">
    <source>
        <dbReference type="EnsemblPlants" id="KEH25785"/>
    </source>
</evidence>
<dbReference type="EC" id="7.6.2.2" evidence="3"/>
<dbReference type="InterPro" id="IPR044746">
    <property type="entry name" value="ABCC_6TM_D1"/>
</dbReference>
<evidence type="ECO:0000256" key="4">
    <source>
        <dbReference type="ARBA" id="ARBA00022448"/>
    </source>
</evidence>
<dbReference type="FunFam" id="1.20.1560.10:FF:000003">
    <property type="entry name" value="ABC transporter C family member 10"/>
    <property type="match status" value="1"/>
</dbReference>
<dbReference type="Pfam" id="PF24358">
    <property type="entry name" value="ABCC10_N"/>
    <property type="match status" value="1"/>
</dbReference>
<reference evidence="16 19" key="1">
    <citation type="journal article" date="2011" name="Nature">
        <title>The Medicago genome provides insight into the evolution of rhizobial symbioses.</title>
        <authorList>
            <person name="Young N.D."/>
            <person name="Debelle F."/>
            <person name="Oldroyd G.E."/>
            <person name="Geurts R."/>
            <person name="Cannon S.B."/>
            <person name="Udvardi M.K."/>
            <person name="Benedito V.A."/>
            <person name="Mayer K.F."/>
            <person name="Gouzy J."/>
            <person name="Schoof H."/>
            <person name="Van de Peer Y."/>
            <person name="Proost S."/>
            <person name="Cook D.R."/>
            <person name="Meyers B.C."/>
            <person name="Spannagl M."/>
            <person name="Cheung F."/>
            <person name="De Mita S."/>
            <person name="Krishnakumar V."/>
            <person name="Gundlach H."/>
            <person name="Zhou S."/>
            <person name="Mudge J."/>
            <person name="Bharti A.K."/>
            <person name="Murray J.D."/>
            <person name="Naoumkina M.A."/>
            <person name="Rosen B."/>
            <person name="Silverstein K.A."/>
            <person name="Tang H."/>
            <person name="Rombauts S."/>
            <person name="Zhao P.X."/>
            <person name="Zhou P."/>
            <person name="Barbe V."/>
            <person name="Bardou P."/>
            <person name="Bechner M."/>
            <person name="Bellec A."/>
            <person name="Berger A."/>
            <person name="Berges H."/>
            <person name="Bidwell S."/>
            <person name="Bisseling T."/>
            <person name="Choisne N."/>
            <person name="Couloux A."/>
            <person name="Denny R."/>
            <person name="Deshpande S."/>
            <person name="Dai X."/>
            <person name="Doyle J.J."/>
            <person name="Dudez A.M."/>
            <person name="Farmer A.D."/>
            <person name="Fouteau S."/>
            <person name="Franken C."/>
            <person name="Gibelin C."/>
            <person name="Gish J."/>
            <person name="Goldstein S."/>
            <person name="Gonzalez A.J."/>
            <person name="Green P.J."/>
            <person name="Hallab A."/>
            <person name="Hartog M."/>
            <person name="Hua A."/>
            <person name="Humphray S.J."/>
            <person name="Jeong D.H."/>
            <person name="Jing Y."/>
            <person name="Jocker A."/>
            <person name="Kenton S.M."/>
            <person name="Kim D.J."/>
            <person name="Klee K."/>
            <person name="Lai H."/>
            <person name="Lang C."/>
            <person name="Lin S."/>
            <person name="Macmil S.L."/>
            <person name="Magdelenat G."/>
            <person name="Matthews L."/>
            <person name="McCorrison J."/>
            <person name="Monaghan E.L."/>
            <person name="Mun J.H."/>
            <person name="Najar F.Z."/>
            <person name="Nicholson C."/>
            <person name="Noirot C."/>
            <person name="O'Bleness M."/>
            <person name="Paule C.R."/>
            <person name="Poulain J."/>
            <person name="Prion F."/>
            <person name="Qin B."/>
            <person name="Qu C."/>
            <person name="Retzel E.F."/>
            <person name="Riddle C."/>
            <person name="Sallet E."/>
            <person name="Samain S."/>
            <person name="Samson N."/>
            <person name="Sanders I."/>
            <person name="Saurat O."/>
            <person name="Scarpelli C."/>
            <person name="Schiex T."/>
            <person name="Segurens B."/>
            <person name="Severin A.J."/>
            <person name="Sherrier D.J."/>
            <person name="Shi R."/>
            <person name="Sims S."/>
            <person name="Singer S.R."/>
            <person name="Sinharoy S."/>
            <person name="Sterck L."/>
            <person name="Viollet A."/>
            <person name="Wang B.B."/>
            <person name="Wang K."/>
            <person name="Wang M."/>
            <person name="Wang X."/>
            <person name="Warfsmann J."/>
            <person name="Weissenbach J."/>
            <person name="White D.D."/>
            <person name="White J.D."/>
            <person name="Wiley G.B."/>
            <person name="Wincker P."/>
            <person name="Xing Y."/>
            <person name="Yang L."/>
            <person name="Yao Z."/>
            <person name="Ying F."/>
            <person name="Zhai J."/>
            <person name="Zhou L."/>
            <person name="Zuber A."/>
            <person name="Denarie J."/>
            <person name="Dixon R.A."/>
            <person name="May G.D."/>
            <person name="Schwartz D.C."/>
            <person name="Rogers J."/>
            <person name="Quetier F."/>
            <person name="Town C.D."/>
            <person name="Roe B.A."/>
        </authorList>
    </citation>
    <scope>NUCLEOTIDE SEQUENCE [LARGE SCALE GENOMIC DNA]</scope>
    <source>
        <strain evidence="16">A17</strain>
        <strain evidence="18 19">cv. Jemalong A17</strain>
    </source>
</reference>
<evidence type="ECO:0000256" key="2">
    <source>
        <dbReference type="ARBA" id="ARBA00009726"/>
    </source>
</evidence>
<comment type="similarity">
    <text evidence="2">Belongs to the ABC transporter superfamily. ABCC family. Conjugate transporter (TC 3.A.1.208) subfamily.</text>
</comment>
<dbReference type="Gramene" id="rna35315">
    <property type="protein sequence ID" value="RHN50959.1"/>
    <property type="gene ID" value="gene35315"/>
</dbReference>
<dbReference type="PROSITE" id="PS50893">
    <property type="entry name" value="ABC_TRANSPORTER_2"/>
    <property type="match status" value="2"/>
</dbReference>
<feature type="transmembrane region" description="Helical" evidence="13">
    <location>
        <begin position="118"/>
        <end position="135"/>
    </location>
</feature>
<dbReference type="Pfam" id="PF00664">
    <property type="entry name" value="ABC_membrane"/>
    <property type="match status" value="2"/>
</dbReference>
<dbReference type="GO" id="GO:0005524">
    <property type="term" value="F:ATP binding"/>
    <property type="evidence" value="ECO:0007669"/>
    <property type="project" value="UniProtKB-KW"/>
</dbReference>
<evidence type="ECO:0000259" key="15">
    <source>
        <dbReference type="PROSITE" id="PS50929"/>
    </source>
</evidence>
<dbReference type="CDD" id="cd03250">
    <property type="entry name" value="ABCC_MRP_domain1"/>
    <property type="match status" value="1"/>
</dbReference>
<feature type="transmembrane region" description="Helical" evidence="13">
    <location>
        <begin position="172"/>
        <end position="193"/>
    </location>
</feature>
<evidence type="ECO:0000256" key="7">
    <source>
        <dbReference type="ARBA" id="ARBA00022741"/>
    </source>
</evidence>
<dbReference type="Pfam" id="PF00005">
    <property type="entry name" value="ABC_tran"/>
    <property type="match status" value="2"/>
</dbReference>
<keyword evidence="8" id="KW-0067">ATP-binding</keyword>
<keyword evidence="17" id="KW-0378">Hydrolase</keyword>
<keyword evidence="6" id="KW-0677">Repeat</keyword>
<feature type="domain" description="ABC transmembrane type-1" evidence="15">
    <location>
        <begin position="921"/>
        <end position="1197"/>
    </location>
</feature>
<evidence type="ECO:0000313" key="19">
    <source>
        <dbReference type="Proteomes" id="UP000002051"/>
    </source>
</evidence>
<dbReference type="EMBL" id="CM001222">
    <property type="protein sequence ID" value="KEH25785.1"/>
    <property type="molecule type" value="Genomic_DNA"/>
</dbReference>
<evidence type="ECO:0000313" key="17">
    <source>
        <dbReference type="EMBL" id="RHN50959.1"/>
    </source>
</evidence>
<keyword evidence="7" id="KW-0547">Nucleotide-binding</keyword>
<evidence type="ECO:0000259" key="14">
    <source>
        <dbReference type="PROSITE" id="PS50893"/>
    </source>
</evidence>
<dbReference type="InterPro" id="IPR044726">
    <property type="entry name" value="ABCC_6TM_D2"/>
</dbReference>
<evidence type="ECO:0000256" key="6">
    <source>
        <dbReference type="ARBA" id="ARBA00022737"/>
    </source>
</evidence>
<feature type="transmembrane region" description="Helical" evidence="13">
    <location>
        <begin position="77"/>
        <end position="98"/>
    </location>
</feature>
<comment type="subcellular location">
    <subcellularLocation>
        <location evidence="1">Membrane</location>
        <topology evidence="1">Multi-pass membrane protein</topology>
    </subcellularLocation>
</comment>
<keyword evidence="10 13" id="KW-1133">Transmembrane helix</keyword>
<reference evidence="18" key="3">
    <citation type="submission" date="2015-04" db="UniProtKB">
        <authorList>
            <consortium name="EnsemblPlants"/>
        </authorList>
    </citation>
    <scope>IDENTIFICATION</scope>
    <source>
        <strain evidence="18">cv. Jemalong A17</strain>
    </source>
</reference>
<feature type="transmembrane region" description="Helical" evidence="13">
    <location>
        <begin position="1145"/>
        <end position="1164"/>
    </location>
</feature>
<evidence type="ECO:0000256" key="10">
    <source>
        <dbReference type="ARBA" id="ARBA00022989"/>
    </source>
</evidence>
<evidence type="ECO:0000313" key="16">
    <source>
        <dbReference type="EMBL" id="KEH25785.1"/>
    </source>
</evidence>
<reference evidence="16 19" key="2">
    <citation type="journal article" date="2014" name="BMC Genomics">
        <title>An improved genome release (version Mt4.0) for the model legume Medicago truncatula.</title>
        <authorList>
            <person name="Tang H."/>
            <person name="Krishnakumar V."/>
            <person name="Bidwell S."/>
            <person name="Rosen B."/>
            <person name="Chan A."/>
            <person name="Zhou S."/>
            <person name="Gentzbittel L."/>
            <person name="Childs K.L."/>
            <person name="Yandell M."/>
            <person name="Gundlach H."/>
            <person name="Mayer K.F."/>
            <person name="Schwartz D.C."/>
            <person name="Town C.D."/>
        </authorList>
    </citation>
    <scope>GENOME REANNOTATION</scope>
    <source>
        <strain evidence="16">A17</strain>
        <strain evidence="18 19">cv. Jemalong A17</strain>
    </source>
</reference>
<evidence type="ECO:0000256" key="12">
    <source>
        <dbReference type="ARBA" id="ARBA00034018"/>
    </source>
</evidence>
<dbReference type="Proteomes" id="UP000265566">
    <property type="component" value="Chromosome 6"/>
</dbReference>
<organism evidence="16 19">
    <name type="scientific">Medicago truncatula</name>
    <name type="common">Barrel medic</name>
    <name type="synonym">Medicago tribuloides</name>
    <dbReference type="NCBI Taxonomy" id="3880"/>
    <lineage>
        <taxon>Eukaryota</taxon>
        <taxon>Viridiplantae</taxon>
        <taxon>Streptophyta</taxon>
        <taxon>Embryophyta</taxon>
        <taxon>Tracheophyta</taxon>
        <taxon>Spermatophyta</taxon>
        <taxon>Magnoliopsida</taxon>
        <taxon>eudicotyledons</taxon>
        <taxon>Gunneridae</taxon>
        <taxon>Pentapetalae</taxon>
        <taxon>rosids</taxon>
        <taxon>fabids</taxon>
        <taxon>Fabales</taxon>
        <taxon>Fabaceae</taxon>
        <taxon>Papilionoideae</taxon>
        <taxon>50 kb inversion clade</taxon>
        <taxon>NPAAA clade</taxon>
        <taxon>Hologalegina</taxon>
        <taxon>IRL clade</taxon>
        <taxon>Trifolieae</taxon>
        <taxon>Medicago</taxon>
    </lineage>
</organism>